<dbReference type="InterPro" id="IPR046985">
    <property type="entry name" value="IP5"/>
</dbReference>
<keyword evidence="1" id="KW-0479">Metal-binding</keyword>
<feature type="signal peptide" evidence="4">
    <location>
        <begin position="1"/>
        <end position="21"/>
    </location>
</feature>
<dbReference type="Pfam" id="PF00027">
    <property type="entry name" value="cNMP_binding"/>
    <property type="match status" value="2"/>
</dbReference>
<dbReference type="InterPro" id="IPR018490">
    <property type="entry name" value="cNMP-bd_dom_sf"/>
</dbReference>
<proteinExistence type="predicted"/>
<dbReference type="Pfam" id="PF00169">
    <property type="entry name" value="PH"/>
    <property type="match status" value="1"/>
</dbReference>
<feature type="region of interest" description="Disordered" evidence="2">
    <location>
        <begin position="1824"/>
        <end position="1857"/>
    </location>
</feature>
<dbReference type="SUPFAM" id="SSF57850">
    <property type="entry name" value="RING/U-box"/>
    <property type="match status" value="1"/>
</dbReference>
<dbReference type="CDD" id="cd16454">
    <property type="entry name" value="RING-H2_PA-TM-RING"/>
    <property type="match status" value="1"/>
</dbReference>
<feature type="transmembrane region" description="Helical" evidence="3">
    <location>
        <begin position="286"/>
        <end position="307"/>
    </location>
</feature>
<feature type="domain" description="PH" evidence="5">
    <location>
        <begin position="358"/>
        <end position="452"/>
    </location>
</feature>
<keyword evidence="1" id="KW-0863">Zinc-finger</keyword>
<dbReference type="Gene3D" id="2.30.29.30">
    <property type="entry name" value="Pleckstrin-homology domain (PH domain)/Phosphotyrosine-binding domain (PTB)"/>
    <property type="match status" value="1"/>
</dbReference>
<feature type="region of interest" description="Disordered" evidence="2">
    <location>
        <begin position="1619"/>
        <end position="1753"/>
    </location>
</feature>
<dbReference type="SMART" id="SM00233">
    <property type="entry name" value="PH"/>
    <property type="match status" value="1"/>
</dbReference>
<dbReference type="SUPFAM" id="SSF51206">
    <property type="entry name" value="cAMP-binding domain-like"/>
    <property type="match status" value="2"/>
</dbReference>
<dbReference type="InterPro" id="IPR000595">
    <property type="entry name" value="cNMP-bd_dom"/>
</dbReference>
<evidence type="ECO:0000256" key="2">
    <source>
        <dbReference type="SAM" id="MobiDB-lite"/>
    </source>
</evidence>
<dbReference type="PROSITE" id="PS50003">
    <property type="entry name" value="PH_DOMAIN"/>
    <property type="match status" value="1"/>
</dbReference>
<evidence type="ECO:0000259" key="5">
    <source>
        <dbReference type="PROSITE" id="PS50003"/>
    </source>
</evidence>
<dbReference type="PANTHER" id="PTHR11200">
    <property type="entry name" value="INOSITOL 5-PHOSPHATASE"/>
    <property type="match status" value="1"/>
</dbReference>
<evidence type="ECO:0000313" key="8">
    <source>
        <dbReference type="EMBL" id="OAO12235.1"/>
    </source>
</evidence>
<evidence type="ECO:0000256" key="4">
    <source>
        <dbReference type="SAM" id="SignalP"/>
    </source>
</evidence>
<sequence length="1857" mass="208100">MKRCYLFLLLFSLSVCLVVKAPEHYVVSHVMANSGISIMCKYSGELVRMNTSDSSAAVSKASFVDLTKGESSVEEAVLSAQSLGSAIAVIVVNATTDMALKGFDSTYRNATAANQIHICGILISREAGEHVSSLLRESAVFIEVSSRGELESSTIVLAKTVMTLFILILLVSYCFLRVYFSNRMIHKRTQEKLNRRVALIPCSRYHTSQPYPPCSICFEEFKENDPVSILPCNHCFHYKCITPWLGNKSVCCPVCKKCPYRGVDVEIGGADRVKEIERETQLKRRVTIPCGQYVLVFVLVYVIVLIMSNKEELVFVNCIHEGCKSKRMFMKPTKGELPEYVCTKHRRLHREIPQIKDVVVKSGYLMKKGAHSSNYTKRCAVLLKDRIVIYENVGDPVALACVNLNGATIVPDRTIKRRFNVVCHNEGRKFGFEAVLDVDFADWFYSIQKNIECLEDEGEDFRSWDEDDYISVGAQITLDMKRPKDLKMHHTAAVNGLAEKLKPRMLNNVKGDNNKTLSLNIWTGTWNMGECEPPFNLEEWIPNSFDIIAVGVEECMKLPELEMRANGVIGSDYAWFEEKVGSTRKEVGFHGYIAVIMFVRIDLIQSGLVPINKIVTKNVALGKNLVVTRASNKGGVRVRCPLNFAALGMEGVRASNIDFICCHLASDQHGQSKLEKRNKNAVELVQALVLDGEETDKGFVFAMGDMNYRIDMTPEECLGLIVEAVGNENAEAMCALVDNDQLTPCLATAATFPGFQELTLPAFAPTYKRKKNEEGDPKEYKDLQVVTGCYDHEMKDAGATRRTPSFTDRILFQAYPTDIPCMLYIHKYNEIDYIRDSDHSPVYGAVTLRIGPNSNKGHIFKKIIPTMPRHDLLEAVSQNNAFRILINSRGAVEPLGKQLLQSVMEFFSPAYIHRDTIIIKAGDSVSASLLFVAKGQVKLVTPKYELVTVGPGEWFGGEALIEETAGYTAIAEEDTVCLSLNMSSLEKMIKKGFREFALSIKRLVMGQSVPGLVSLLDDLISDYDSDAMNLLRYQLTTSYIPKDTVLCEEGDDLATAFYVVGGQLSCVMKDHKGEDKLVASLGPGAVIGPELLQDGNTSLYRVKTNANCLIWALTREAYKTYLTIDPEQVEAAKMFDQRMFHWVNEHQLPFAGLKPQLIKLISDLFGGVMVPMGKCVWDPAVNSPKMQRVLLMGKAVTGKEVEAAKPKADSDNAFDIDAGSLAASAGSKVVNNGAILNQFKEPLRAVQDCMVLDLDKKQLKKLCMLLRWKFFGIGAANLGISNKPIDYRGYSGLQVCVNDLEGGKPMGVCHVLLSPIDNLGQFVADEEQQTRDVRVAPYYWGESKRFGSGAMGLEVLVAIRFQVIQGLGHVIGEGVLPLELVFKKLDKDGYLRHVQKLKNAQGVESTLFLTMKGLSIQETTASLDEMPLEDIAVSRQPVKEPPPSSIQQFKDAIASQASRMNLPGGFNLGKLPSFKGKKEVPPRREEEMPRRGRGGEDVPPRREEEMPRREEEMPRREEEMPPRRGREEMPPRRGRNDMPRRGEEEEMPRGRRDMPCRRFEEEEEMPPRRGREEMPPRRGPPQMPPRLPERPPVPPEPAPADAKAKGMFGGLFAKMGFGKAAEKKPAEPVPPAAEENRYDARGRSRYEEEEYDMPRRRRYEEEEYDTRGRNRYDDEEYDMPHRRFEEEDEEFSEEEVPRRPRKAKKTKQAKKAKQLESLSSGEEIPSEPEPEEPEGKPQPFHRGKRIPYIPPLVKSTNPFARSCGNPFATVTTTPPKPSAPPAPGAAYDAYLPKKVEEKVRPTPRPGFNPFAAKQKGSLAVMTDWRNLPTPQPGFNPFQGERPKTIVINGKARTNPFA</sequence>
<dbReference type="InterPro" id="IPR013083">
    <property type="entry name" value="Znf_RING/FYVE/PHD"/>
</dbReference>
<dbReference type="GO" id="GO:0046856">
    <property type="term" value="P:phosphatidylinositol dephosphorylation"/>
    <property type="evidence" value="ECO:0007669"/>
    <property type="project" value="InterPro"/>
</dbReference>
<feature type="region of interest" description="Disordered" evidence="2">
    <location>
        <begin position="1460"/>
        <end position="1607"/>
    </location>
</feature>
<feature type="transmembrane region" description="Helical" evidence="3">
    <location>
        <begin position="161"/>
        <end position="180"/>
    </location>
</feature>
<dbReference type="InterPro" id="IPR014710">
    <property type="entry name" value="RmlC-like_jellyroll"/>
</dbReference>
<gene>
    <name evidence="8" type="ORF">AV274_6115</name>
</gene>
<evidence type="ECO:0000259" key="7">
    <source>
        <dbReference type="PROSITE" id="PS50089"/>
    </source>
</evidence>
<dbReference type="Gene3D" id="3.30.40.10">
    <property type="entry name" value="Zinc/RING finger domain, C3HC4 (zinc finger)"/>
    <property type="match status" value="1"/>
</dbReference>
<dbReference type="Pfam" id="PF22669">
    <property type="entry name" value="Exo_endo_phos2"/>
    <property type="match status" value="1"/>
</dbReference>
<dbReference type="Gene3D" id="2.60.120.10">
    <property type="entry name" value="Jelly Rolls"/>
    <property type="match status" value="2"/>
</dbReference>
<dbReference type="InterPro" id="IPR001849">
    <property type="entry name" value="PH_domain"/>
</dbReference>
<protein>
    <submittedName>
        <fullName evidence="8">Phosphatidylinositol 3,4,5-trisphosphate 5-phosphatase 2</fullName>
    </submittedName>
</protein>
<feature type="region of interest" description="Disordered" evidence="2">
    <location>
        <begin position="1766"/>
        <end position="1785"/>
    </location>
</feature>
<dbReference type="SMART" id="SM00184">
    <property type="entry name" value="RING"/>
    <property type="match status" value="1"/>
</dbReference>
<evidence type="ECO:0000313" key="9">
    <source>
        <dbReference type="Proteomes" id="UP000078348"/>
    </source>
</evidence>
<dbReference type="InterPro" id="IPR000300">
    <property type="entry name" value="IPPc"/>
</dbReference>
<dbReference type="OrthoDB" id="62798at2759"/>
<feature type="compositionally biased region" description="Basic residues" evidence="2">
    <location>
        <begin position="1699"/>
        <end position="1712"/>
    </location>
</feature>
<feature type="compositionally biased region" description="Basic and acidic residues" evidence="2">
    <location>
        <begin position="1476"/>
        <end position="1576"/>
    </location>
</feature>
<dbReference type="SUPFAM" id="SSF56219">
    <property type="entry name" value="DNase I-like"/>
    <property type="match status" value="1"/>
</dbReference>
<keyword evidence="1" id="KW-0862">Zinc</keyword>
<feature type="compositionally biased region" description="Basic and acidic residues" evidence="2">
    <location>
        <begin position="1634"/>
        <end position="1685"/>
    </location>
</feature>
<keyword evidence="4" id="KW-0732">Signal</keyword>
<comment type="caution">
    <text evidence="8">The sequence shown here is derived from an EMBL/GenBank/DDBJ whole genome shotgun (WGS) entry which is preliminary data.</text>
</comment>
<feature type="domain" description="Cyclic nucleotide-binding" evidence="6">
    <location>
        <begin position="928"/>
        <end position="989"/>
    </location>
</feature>
<dbReference type="Pfam" id="PF13639">
    <property type="entry name" value="zf-RING_2"/>
    <property type="match status" value="1"/>
</dbReference>
<dbReference type="Proteomes" id="UP000078348">
    <property type="component" value="Unassembled WGS sequence"/>
</dbReference>
<dbReference type="InterPro" id="IPR011993">
    <property type="entry name" value="PH-like_dom_sf"/>
</dbReference>
<feature type="domain" description="RING-type" evidence="7">
    <location>
        <begin position="214"/>
        <end position="256"/>
    </location>
</feature>
<dbReference type="STRING" id="478820.A0A196S561"/>
<keyword evidence="3" id="KW-1133">Transmembrane helix</keyword>
<keyword evidence="3" id="KW-0472">Membrane</keyword>
<dbReference type="SMART" id="SM00100">
    <property type="entry name" value="cNMP"/>
    <property type="match status" value="2"/>
</dbReference>
<dbReference type="Gene3D" id="3.60.10.10">
    <property type="entry name" value="Endonuclease/exonuclease/phosphatase"/>
    <property type="match status" value="1"/>
</dbReference>
<evidence type="ECO:0000256" key="3">
    <source>
        <dbReference type="SAM" id="Phobius"/>
    </source>
</evidence>
<name>A0A196S561_BLAHN</name>
<feature type="chain" id="PRO_5008274406" evidence="4">
    <location>
        <begin position="22"/>
        <end position="1857"/>
    </location>
</feature>
<evidence type="ECO:0000256" key="1">
    <source>
        <dbReference type="PROSITE-ProRule" id="PRU00175"/>
    </source>
</evidence>
<dbReference type="EMBL" id="LXWW01000558">
    <property type="protein sequence ID" value="OAO12235.1"/>
    <property type="molecule type" value="Genomic_DNA"/>
</dbReference>
<dbReference type="SMART" id="SM00128">
    <property type="entry name" value="IPPc"/>
    <property type="match status" value="1"/>
</dbReference>
<accession>A0A196S561</accession>
<evidence type="ECO:0000259" key="6">
    <source>
        <dbReference type="PROSITE" id="PS50042"/>
    </source>
</evidence>
<dbReference type="PROSITE" id="PS50089">
    <property type="entry name" value="ZF_RING_2"/>
    <property type="match status" value="1"/>
</dbReference>
<dbReference type="CDD" id="cd00038">
    <property type="entry name" value="CAP_ED"/>
    <property type="match status" value="2"/>
</dbReference>
<feature type="compositionally biased region" description="Pro residues" evidence="2">
    <location>
        <begin position="1577"/>
        <end position="1598"/>
    </location>
</feature>
<organism evidence="8 9">
    <name type="scientific">Blastocystis sp. subtype 1 (strain ATCC 50177 / NandII)</name>
    <dbReference type="NCBI Taxonomy" id="478820"/>
    <lineage>
        <taxon>Eukaryota</taxon>
        <taxon>Sar</taxon>
        <taxon>Stramenopiles</taxon>
        <taxon>Bigyra</taxon>
        <taxon>Opalozoa</taxon>
        <taxon>Opalinata</taxon>
        <taxon>Blastocystidae</taxon>
        <taxon>Blastocystis</taxon>
    </lineage>
</organism>
<dbReference type="PROSITE" id="PS50042">
    <property type="entry name" value="CNMP_BINDING_3"/>
    <property type="match status" value="2"/>
</dbReference>
<reference evidence="8 9" key="1">
    <citation type="submission" date="2016-05" db="EMBL/GenBank/DDBJ databases">
        <title>Nuclear genome of Blastocystis sp. subtype 1 NandII.</title>
        <authorList>
            <person name="Gentekaki E."/>
            <person name="Curtis B."/>
            <person name="Stairs C."/>
            <person name="Eme L."/>
            <person name="Herman E."/>
            <person name="Klimes V."/>
            <person name="Arias M.C."/>
            <person name="Elias M."/>
            <person name="Hilliou F."/>
            <person name="Klute M."/>
            <person name="Malik S.-B."/>
            <person name="Pightling A."/>
            <person name="Rachubinski R."/>
            <person name="Salas D."/>
            <person name="Schlacht A."/>
            <person name="Suga H."/>
            <person name="Archibald J."/>
            <person name="Ball S.G."/>
            <person name="Clark G."/>
            <person name="Dacks J."/>
            <person name="Van Der Giezen M."/>
            <person name="Tsaousis A."/>
            <person name="Roger A."/>
        </authorList>
    </citation>
    <scope>NUCLEOTIDE SEQUENCE [LARGE SCALE GENOMIC DNA]</scope>
    <source>
        <strain evidence="9">ATCC 50177 / NandII</strain>
    </source>
</reference>
<dbReference type="GO" id="GO:0004439">
    <property type="term" value="F:phosphatidylinositol-4,5-bisphosphate 5-phosphatase activity"/>
    <property type="evidence" value="ECO:0007669"/>
    <property type="project" value="TreeGrafter"/>
</dbReference>
<dbReference type="InterPro" id="IPR036691">
    <property type="entry name" value="Endo/exonu/phosph_ase_sf"/>
</dbReference>
<dbReference type="InterPro" id="IPR001841">
    <property type="entry name" value="Znf_RING"/>
</dbReference>
<feature type="domain" description="Cyclic nucleotide-binding" evidence="6">
    <location>
        <begin position="1019"/>
        <end position="1122"/>
    </location>
</feature>
<keyword evidence="9" id="KW-1185">Reference proteome</keyword>
<feature type="compositionally biased region" description="Pro residues" evidence="2">
    <location>
        <begin position="1774"/>
        <end position="1783"/>
    </location>
</feature>
<dbReference type="GO" id="GO:0008270">
    <property type="term" value="F:zinc ion binding"/>
    <property type="evidence" value="ECO:0007669"/>
    <property type="project" value="UniProtKB-KW"/>
</dbReference>
<keyword evidence="3" id="KW-0812">Transmembrane</keyword>
<dbReference type="SUPFAM" id="SSF50729">
    <property type="entry name" value="PH domain-like"/>
    <property type="match status" value="1"/>
</dbReference>